<keyword evidence="1 3" id="KW-0547">Nucleotide-binding</keyword>
<comment type="function">
    <text evidence="3">Acetylation of prosthetic group (2-(5''-phosphoribosyl)-3'-dephosphocoenzyme-A) of the gamma subunit of citrate lyase.</text>
</comment>
<dbReference type="InterPro" id="IPR005216">
    <property type="entry name" value="Citrate_lyase_ligase"/>
</dbReference>
<evidence type="ECO:0000256" key="3">
    <source>
        <dbReference type="PIRNR" id="PIRNR005751"/>
    </source>
</evidence>
<evidence type="ECO:0000256" key="2">
    <source>
        <dbReference type="ARBA" id="ARBA00022840"/>
    </source>
</evidence>
<keyword evidence="5" id="KW-0456">Lyase</keyword>
<dbReference type="GO" id="GO:0005524">
    <property type="term" value="F:ATP binding"/>
    <property type="evidence" value="ECO:0007669"/>
    <property type="project" value="UniProtKB-UniRule"/>
</dbReference>
<name>A0A369YFF5_9PAST</name>
<dbReference type="STRING" id="1035839.GCA_000238795_01973"/>
<dbReference type="PANTHER" id="PTHR40599:SF1">
    <property type="entry name" value="[CITRATE [PRO-3S]-LYASE] LIGASE"/>
    <property type="match status" value="1"/>
</dbReference>
<accession>A0A369YFF5</accession>
<dbReference type="NCBIfam" id="TIGR00124">
    <property type="entry name" value="cit_ly_ligase"/>
    <property type="match status" value="1"/>
</dbReference>
<proteinExistence type="predicted"/>
<dbReference type="Proteomes" id="UP000253872">
    <property type="component" value="Unassembled WGS sequence"/>
</dbReference>
<organism evidence="5 6">
    <name type="scientific">Haemophilus sputorum</name>
    <dbReference type="NCBI Taxonomy" id="1078480"/>
    <lineage>
        <taxon>Bacteria</taxon>
        <taxon>Pseudomonadati</taxon>
        <taxon>Pseudomonadota</taxon>
        <taxon>Gammaproteobacteria</taxon>
        <taxon>Pasteurellales</taxon>
        <taxon>Pasteurellaceae</taxon>
        <taxon>Haemophilus</taxon>
    </lineage>
</organism>
<dbReference type="InterPro" id="IPR014729">
    <property type="entry name" value="Rossmann-like_a/b/a_fold"/>
</dbReference>
<dbReference type="SUPFAM" id="SSF55729">
    <property type="entry name" value="Acyl-CoA N-acyltransferases (Nat)"/>
    <property type="match status" value="1"/>
</dbReference>
<keyword evidence="2 3" id="KW-0067">ATP-binding</keyword>
<sequence>MTDYAIGKLLDNDKKGYLAVDKLLEAEGLKRDPNLDYTCAVYDEEGEIVATGSCFANSLRCLAVSQQHQGEGLMNIVVTHLIDEQFARGNPHIFLYTKCNTAKFFESLSFHEITRIPNQIVFMENKRSGFADYLQNLTACSPKTQPNQRIAAIVMNASPFTLGHQFLVEQAALENDWVYLFIVSEDQSLVPFSVRKMLVQQGVSHLANVICHDSGDYIISSATFPSYFQENENAVIESNALLDLEIFSQIAKTLGIQRRYVGEEPFSRVTHLYNQIMQQKLPEHGIECVVITRQSSGNQIISASKVRQYIKTGDFAQVQKMVPASTYDYFMSDAAQPVISRIQQTEQVEHY</sequence>
<dbReference type="Gene3D" id="3.40.630.30">
    <property type="match status" value="1"/>
</dbReference>
<comment type="catalytic activity">
    <reaction evidence="3">
        <text>holo-[citrate lyase ACP] + acetate + ATP = acetyl-[citrate lyase ACP] + AMP + diphosphate</text>
        <dbReference type="Rhea" id="RHEA:23788"/>
        <dbReference type="Rhea" id="RHEA-COMP:10158"/>
        <dbReference type="Rhea" id="RHEA-COMP:13710"/>
        <dbReference type="ChEBI" id="CHEBI:30089"/>
        <dbReference type="ChEBI" id="CHEBI:30616"/>
        <dbReference type="ChEBI" id="CHEBI:33019"/>
        <dbReference type="ChEBI" id="CHEBI:82683"/>
        <dbReference type="ChEBI" id="CHEBI:137976"/>
        <dbReference type="ChEBI" id="CHEBI:456215"/>
        <dbReference type="EC" id="6.2.1.22"/>
    </reaction>
</comment>
<gene>
    <name evidence="5" type="primary">citC</name>
    <name evidence="5" type="ORF">DPV93_09265</name>
</gene>
<evidence type="ECO:0000256" key="1">
    <source>
        <dbReference type="ARBA" id="ARBA00022741"/>
    </source>
</evidence>
<protein>
    <recommendedName>
        <fullName evidence="3">[Citrate [pro-3S]-lyase] ligase</fullName>
        <ecNumber evidence="3">6.2.1.22</ecNumber>
    </recommendedName>
</protein>
<dbReference type="GO" id="GO:0016747">
    <property type="term" value="F:acyltransferase activity, transferring groups other than amino-acyl groups"/>
    <property type="evidence" value="ECO:0007669"/>
    <property type="project" value="InterPro"/>
</dbReference>
<dbReference type="Pfam" id="PF08218">
    <property type="entry name" value="Citrate_ly_lig"/>
    <property type="match status" value="1"/>
</dbReference>
<dbReference type="RefSeq" id="WP_111403866.1">
    <property type="nucleotide sequence ID" value="NZ_QEPN01000009.1"/>
</dbReference>
<dbReference type="Gene3D" id="3.40.50.620">
    <property type="entry name" value="HUPs"/>
    <property type="match status" value="1"/>
</dbReference>
<dbReference type="PIRSF" id="PIRSF005751">
    <property type="entry name" value="Acet_citr_lig"/>
    <property type="match status" value="1"/>
</dbReference>
<dbReference type="CDD" id="cd02169">
    <property type="entry name" value="Citrate_lyase_ligase"/>
    <property type="match status" value="1"/>
</dbReference>
<evidence type="ECO:0000313" key="5">
    <source>
        <dbReference type="EMBL" id="RDE70068.1"/>
    </source>
</evidence>
<dbReference type="SUPFAM" id="SSF52374">
    <property type="entry name" value="Nucleotidylyl transferase"/>
    <property type="match status" value="1"/>
</dbReference>
<dbReference type="PROSITE" id="PS51186">
    <property type="entry name" value="GNAT"/>
    <property type="match status" value="1"/>
</dbReference>
<dbReference type="Pfam" id="PF00583">
    <property type="entry name" value="Acetyltransf_1"/>
    <property type="match status" value="1"/>
</dbReference>
<evidence type="ECO:0000259" key="4">
    <source>
        <dbReference type="PROSITE" id="PS51186"/>
    </source>
</evidence>
<dbReference type="PANTHER" id="PTHR40599">
    <property type="entry name" value="[CITRATE [PRO-3S]-LYASE] LIGASE"/>
    <property type="match status" value="1"/>
</dbReference>
<dbReference type="InterPro" id="IPR016181">
    <property type="entry name" value="Acyl_CoA_acyltransferase"/>
</dbReference>
<comment type="caution">
    <text evidence="5">The sequence shown here is derived from an EMBL/GenBank/DDBJ whole genome shotgun (WGS) entry which is preliminary data.</text>
</comment>
<dbReference type="InterPro" id="IPR000182">
    <property type="entry name" value="GNAT_dom"/>
</dbReference>
<dbReference type="GO" id="GO:0016829">
    <property type="term" value="F:lyase activity"/>
    <property type="evidence" value="ECO:0007669"/>
    <property type="project" value="UniProtKB-KW"/>
</dbReference>
<dbReference type="InterPro" id="IPR013166">
    <property type="entry name" value="Citrate_lyase_ligase_C"/>
</dbReference>
<evidence type="ECO:0000313" key="6">
    <source>
        <dbReference type="Proteomes" id="UP000253872"/>
    </source>
</evidence>
<dbReference type="EC" id="6.2.1.22" evidence="3"/>
<feature type="domain" description="N-acetyltransferase" evidence="4">
    <location>
        <begin position="1"/>
        <end position="128"/>
    </location>
</feature>
<dbReference type="EMBL" id="QEPN01000009">
    <property type="protein sequence ID" value="RDE70068.1"/>
    <property type="molecule type" value="Genomic_DNA"/>
</dbReference>
<dbReference type="SMART" id="SM00764">
    <property type="entry name" value="Citrate_ly_lig"/>
    <property type="match status" value="1"/>
</dbReference>
<reference evidence="5 6" key="1">
    <citation type="submission" date="2018-05" db="EMBL/GenBank/DDBJ databases">
        <title>Draft Genome Sequences for a Diverse set of 7 Haemophilus Species.</title>
        <authorList>
            <person name="Nichols M."/>
            <person name="Topaz N."/>
            <person name="Wang X."/>
            <person name="Wang X."/>
            <person name="Boxrud D."/>
        </authorList>
    </citation>
    <scope>NUCLEOTIDE SEQUENCE [LARGE SCALE GENOMIC DNA]</scope>
    <source>
        <strain evidence="5 6">C2002001239</strain>
    </source>
</reference>
<keyword evidence="3 5" id="KW-0436">Ligase</keyword>
<dbReference type="GO" id="GO:0008771">
    <property type="term" value="F:[citrate (pro-3S)-lyase] ligase activity"/>
    <property type="evidence" value="ECO:0007669"/>
    <property type="project" value="UniProtKB-EC"/>
</dbReference>
<dbReference type="AlphaFoldDB" id="A0A369YFF5"/>